<dbReference type="RefSeq" id="WP_163772148.1">
    <property type="nucleotide sequence ID" value="NZ_JAAGXA010000006.1"/>
</dbReference>
<dbReference type="Pfam" id="PF13563">
    <property type="entry name" value="2_5_RNA_ligase2"/>
    <property type="match status" value="1"/>
</dbReference>
<dbReference type="GO" id="GO:0016874">
    <property type="term" value="F:ligase activity"/>
    <property type="evidence" value="ECO:0007669"/>
    <property type="project" value="UniProtKB-KW"/>
</dbReference>
<dbReference type="Proteomes" id="UP000468687">
    <property type="component" value="Unassembled WGS sequence"/>
</dbReference>
<protein>
    <submittedName>
        <fullName evidence="1">2'-5' RNA ligase family protein</fullName>
    </submittedName>
</protein>
<dbReference type="InterPro" id="IPR009097">
    <property type="entry name" value="Cyclic_Pdiesterase"/>
</dbReference>
<keyword evidence="1" id="KW-0436">Ligase</keyword>
<dbReference type="SUPFAM" id="SSF55144">
    <property type="entry name" value="LigT-like"/>
    <property type="match status" value="1"/>
</dbReference>
<dbReference type="AlphaFoldDB" id="A0A6P0HK36"/>
<evidence type="ECO:0000313" key="1">
    <source>
        <dbReference type="EMBL" id="NEN78594.1"/>
    </source>
</evidence>
<comment type="caution">
    <text evidence="1">The sequence shown here is derived from an EMBL/GenBank/DDBJ whole genome shotgun (WGS) entry which is preliminary data.</text>
</comment>
<keyword evidence="2" id="KW-1185">Reference proteome</keyword>
<accession>A0A6P0HK36</accession>
<reference evidence="1 2" key="1">
    <citation type="journal article" date="2014" name="Int. J. Syst. Evol. Microbiol.">
        <title>Nocardioides zeae sp. nov., isolated from the stem of Zea mays.</title>
        <authorList>
            <person name="Glaeser S.P."/>
            <person name="McInroy J.A."/>
            <person name="Busse H.J."/>
            <person name="Kampfer P."/>
        </authorList>
    </citation>
    <scope>NUCLEOTIDE SEQUENCE [LARGE SCALE GENOMIC DNA]</scope>
    <source>
        <strain evidence="1 2">JCM 30728</strain>
    </source>
</reference>
<sequence>MRDSLDLLLDAAGEHAVREEWDRVAAAGVPGAGVRRDAGHAPHLTVAERDEVPAAAEALLDALVAHLPVTLHLGAPLVLGAPGRRVVARVVAPTRALLALHAEAARLLEEGGARGGPPWAAPGRWVPHLTVTGRLGDAQVAPALGALGAPYDVVGVRLRRWMPGTRTLRDIGSRQG</sequence>
<evidence type="ECO:0000313" key="2">
    <source>
        <dbReference type="Proteomes" id="UP000468687"/>
    </source>
</evidence>
<gene>
    <name evidence="1" type="ORF">G3T38_09915</name>
</gene>
<dbReference type="EMBL" id="JAAGXA010000006">
    <property type="protein sequence ID" value="NEN78594.1"/>
    <property type="molecule type" value="Genomic_DNA"/>
</dbReference>
<organism evidence="1 2">
    <name type="scientific">Nocardioides zeae</name>
    <dbReference type="NCBI Taxonomy" id="1457234"/>
    <lineage>
        <taxon>Bacteria</taxon>
        <taxon>Bacillati</taxon>
        <taxon>Actinomycetota</taxon>
        <taxon>Actinomycetes</taxon>
        <taxon>Propionibacteriales</taxon>
        <taxon>Nocardioidaceae</taxon>
        <taxon>Nocardioides</taxon>
    </lineage>
</organism>
<proteinExistence type="predicted"/>
<dbReference type="Gene3D" id="3.90.1140.10">
    <property type="entry name" value="Cyclic phosphodiesterase"/>
    <property type="match status" value="1"/>
</dbReference>
<name>A0A6P0HK36_9ACTN</name>